<dbReference type="Gene3D" id="3.40.30.10">
    <property type="entry name" value="Glutaredoxin"/>
    <property type="match status" value="1"/>
</dbReference>
<keyword evidence="3" id="KW-1185">Reference proteome</keyword>
<dbReference type="EMBL" id="LVYD01000113">
    <property type="protein sequence ID" value="OQP57761.1"/>
    <property type="molecule type" value="Genomic_DNA"/>
</dbReference>
<dbReference type="OrthoDB" id="702151at2"/>
<proteinExistence type="predicted"/>
<dbReference type="InterPro" id="IPR013766">
    <property type="entry name" value="Thioredoxin_domain"/>
</dbReference>
<evidence type="ECO:0000259" key="1">
    <source>
        <dbReference type="PROSITE" id="PS51352"/>
    </source>
</evidence>
<dbReference type="InterPro" id="IPR050553">
    <property type="entry name" value="Thioredoxin_ResA/DsbE_sf"/>
</dbReference>
<comment type="caution">
    <text evidence="2">The sequence shown here is derived from an EMBL/GenBank/DDBJ whole genome shotgun (WGS) entry which is preliminary data.</text>
</comment>
<dbReference type="AlphaFoldDB" id="A0A1V9FHL8"/>
<dbReference type="GO" id="GO:0016491">
    <property type="term" value="F:oxidoreductase activity"/>
    <property type="evidence" value="ECO:0007669"/>
    <property type="project" value="InterPro"/>
</dbReference>
<dbReference type="PANTHER" id="PTHR42852:SF17">
    <property type="entry name" value="THIOREDOXIN-LIKE PROTEIN HI_1115"/>
    <property type="match status" value="1"/>
</dbReference>
<dbReference type="PANTHER" id="PTHR42852">
    <property type="entry name" value="THIOL:DISULFIDE INTERCHANGE PROTEIN DSBE"/>
    <property type="match status" value="1"/>
</dbReference>
<dbReference type="Pfam" id="PF00578">
    <property type="entry name" value="AhpC-TSA"/>
    <property type="match status" value="1"/>
</dbReference>
<dbReference type="CDD" id="cd02966">
    <property type="entry name" value="TlpA_like_family"/>
    <property type="match status" value="1"/>
</dbReference>
<dbReference type="STRING" id="1703345.A3860_09040"/>
<organism evidence="2 3">
    <name type="scientific">Niastella vici</name>
    <dbReference type="NCBI Taxonomy" id="1703345"/>
    <lineage>
        <taxon>Bacteria</taxon>
        <taxon>Pseudomonadati</taxon>
        <taxon>Bacteroidota</taxon>
        <taxon>Chitinophagia</taxon>
        <taxon>Chitinophagales</taxon>
        <taxon>Chitinophagaceae</taxon>
        <taxon>Niastella</taxon>
    </lineage>
</organism>
<dbReference type="Proteomes" id="UP000192796">
    <property type="component" value="Unassembled WGS sequence"/>
</dbReference>
<sequence length="377" mass="42968">MMRYFIAALSIYLAQDCYAQKKFTTEIRFPANIDTRKVIMQYDNGKTVYPVATTFNENKATISGTFYSKYVMLAVLYRKPSGAFYSNEYFLNEGSSSLVFAESKNGDTPADPLDSCKLLNAIEIRKLPAAVKMRLFTAKETSQLDEIMDYYDNKTNETNKDSVMQVMHERSGVLVKKQLEFVKKYNDQYYSFWVFKRNISGTNFIKPDVLSKVFASFPAAVRNSFEGKETVRVMNGIVHANKGLKAPAFSANDITGVTINTGNYRGKYILLQFWASWCRPCLQEMPSIRKIRDNYSADRLEVISISIDSDSSAFAKAMGVHKINWTTIFDRQREIYTNYGGKPIPLIYLINKEGVIVYSSEEDRPGVLVDLLSRSVK</sequence>
<dbReference type="SUPFAM" id="SSF52833">
    <property type="entry name" value="Thioredoxin-like"/>
    <property type="match status" value="1"/>
</dbReference>
<name>A0A1V9FHL8_9BACT</name>
<dbReference type="InterPro" id="IPR036249">
    <property type="entry name" value="Thioredoxin-like_sf"/>
</dbReference>
<evidence type="ECO:0000313" key="3">
    <source>
        <dbReference type="Proteomes" id="UP000192796"/>
    </source>
</evidence>
<reference evidence="2 3" key="1">
    <citation type="submission" date="2016-03" db="EMBL/GenBank/DDBJ databases">
        <title>Niastella vici sp. nov., isolated from farmland soil.</title>
        <authorList>
            <person name="Chen L."/>
            <person name="Wang D."/>
            <person name="Yang S."/>
            <person name="Wang G."/>
        </authorList>
    </citation>
    <scope>NUCLEOTIDE SEQUENCE [LARGE SCALE GENOMIC DNA]</scope>
    <source>
        <strain evidence="2 3">DJ57</strain>
    </source>
</reference>
<dbReference type="PROSITE" id="PS51352">
    <property type="entry name" value="THIOREDOXIN_2"/>
    <property type="match status" value="1"/>
</dbReference>
<dbReference type="GO" id="GO:0016209">
    <property type="term" value="F:antioxidant activity"/>
    <property type="evidence" value="ECO:0007669"/>
    <property type="project" value="InterPro"/>
</dbReference>
<evidence type="ECO:0000313" key="2">
    <source>
        <dbReference type="EMBL" id="OQP57761.1"/>
    </source>
</evidence>
<gene>
    <name evidence="2" type="ORF">A3860_09040</name>
</gene>
<protein>
    <recommendedName>
        <fullName evidence="1">Thioredoxin domain-containing protein</fullName>
    </recommendedName>
</protein>
<accession>A0A1V9FHL8</accession>
<dbReference type="RefSeq" id="WP_081155666.1">
    <property type="nucleotide sequence ID" value="NZ_LVYD01000113.1"/>
</dbReference>
<feature type="domain" description="Thioredoxin" evidence="1">
    <location>
        <begin position="240"/>
        <end position="377"/>
    </location>
</feature>
<dbReference type="InterPro" id="IPR000866">
    <property type="entry name" value="AhpC/TSA"/>
</dbReference>